<sequence>MEEDYDIVTASGEDQDSIAEFLRQAFYRHEPINVSVGAPPDRPINAIFALQLLSEGKSLLAVSRNGRRILGFCANTEIRPNANDNSTKQTTFTEPTYNKIFAFFDKIEGSADIWKKTDAHRAMCIRVLGVDPAVCGRGIGRRLMEATRHKARSEGYPLLCIMCTSYYSAKIARAIGMQCVYSLPYSEYKGEDGNAVFKPPQPHTDVTVFLQKLSPEA</sequence>
<reference evidence="16" key="1">
    <citation type="submission" date="2020-01" db="EMBL/GenBank/DDBJ databases">
        <title>Draft genome sequence of the Termite Coptotermes fromosanus.</title>
        <authorList>
            <person name="Itakura S."/>
            <person name="Yosikawa Y."/>
            <person name="Umezawa K."/>
        </authorList>
    </citation>
    <scope>NUCLEOTIDE SEQUENCE [LARGE SCALE GENOMIC DNA]</scope>
</reference>
<evidence type="ECO:0000256" key="2">
    <source>
        <dbReference type="ARBA" id="ARBA00023315"/>
    </source>
</evidence>
<gene>
    <name evidence="15" type="ORF">Cfor_02537</name>
</gene>
<dbReference type="PANTHER" id="PTHR20905:SF1">
    <property type="entry name" value="AT07410P-RELATED"/>
    <property type="match status" value="1"/>
</dbReference>
<comment type="catalytic activity">
    <reaction evidence="10">
        <text>serotonin + (9Z)-octadecenoyl-CoA = N-(9Z-octadecenoyl)-serotonin + CoA + H(+)</text>
        <dbReference type="Rhea" id="RHEA:51392"/>
        <dbReference type="ChEBI" id="CHEBI:15378"/>
        <dbReference type="ChEBI" id="CHEBI:57287"/>
        <dbReference type="ChEBI" id="CHEBI:57387"/>
        <dbReference type="ChEBI" id="CHEBI:134064"/>
        <dbReference type="ChEBI" id="CHEBI:350546"/>
    </reaction>
    <physiologicalReaction direction="left-to-right" evidence="10">
        <dbReference type="Rhea" id="RHEA:51393"/>
    </physiologicalReaction>
</comment>
<evidence type="ECO:0000256" key="9">
    <source>
        <dbReference type="ARBA" id="ARBA00051711"/>
    </source>
</evidence>
<dbReference type="FunFam" id="3.40.630.30:FF:000046">
    <property type="entry name" value="Dopamine N-acetyltransferase"/>
    <property type="match status" value="1"/>
</dbReference>
<dbReference type="OrthoDB" id="41532at2759"/>
<comment type="catalytic activity">
    <reaction evidence="6">
        <text>dopamine + (9Z)-octadecenoyl-CoA = N-(9Z-octadecanoyl)-dopamine + CoA + H(+)</text>
        <dbReference type="Rhea" id="RHEA:51380"/>
        <dbReference type="ChEBI" id="CHEBI:15378"/>
        <dbReference type="ChEBI" id="CHEBI:31883"/>
        <dbReference type="ChEBI" id="CHEBI:57287"/>
        <dbReference type="ChEBI" id="CHEBI:57387"/>
        <dbReference type="ChEBI" id="CHEBI:59905"/>
    </reaction>
    <physiologicalReaction direction="left-to-right" evidence="6">
        <dbReference type="Rhea" id="RHEA:51381"/>
    </physiologicalReaction>
</comment>
<evidence type="ECO:0000256" key="6">
    <source>
        <dbReference type="ARBA" id="ARBA00050189"/>
    </source>
</evidence>
<keyword evidence="2" id="KW-0012">Acyltransferase</keyword>
<dbReference type="PANTHER" id="PTHR20905">
    <property type="entry name" value="N-ACETYLTRANSFERASE-RELATED"/>
    <property type="match status" value="1"/>
</dbReference>
<evidence type="ECO:0000256" key="13">
    <source>
        <dbReference type="ARBA" id="ARBA00052491"/>
    </source>
</evidence>
<dbReference type="Gene3D" id="3.40.630.30">
    <property type="match status" value="1"/>
</dbReference>
<dbReference type="EC" id="2.3.1.87" evidence="5"/>
<evidence type="ECO:0000256" key="7">
    <source>
        <dbReference type="ARBA" id="ARBA00050849"/>
    </source>
</evidence>
<keyword evidence="16" id="KW-1185">Reference proteome</keyword>
<evidence type="ECO:0000256" key="5">
    <source>
        <dbReference type="ARBA" id="ARBA00039114"/>
    </source>
</evidence>
<dbReference type="InterPro" id="IPR000182">
    <property type="entry name" value="GNAT_dom"/>
</dbReference>
<proteinExistence type="inferred from homology"/>
<evidence type="ECO:0000256" key="8">
    <source>
        <dbReference type="ARBA" id="ARBA00051284"/>
    </source>
</evidence>
<comment type="similarity">
    <text evidence="4">Belongs to the acetyltransferase family. AANAT subfamily.</text>
</comment>
<comment type="catalytic activity">
    <reaction evidence="7">
        <text>serotonin + octadecanoyl-CoA = N-octadecanoyl-serotonin + CoA + H(+)</text>
        <dbReference type="Rhea" id="RHEA:51400"/>
        <dbReference type="ChEBI" id="CHEBI:15378"/>
        <dbReference type="ChEBI" id="CHEBI:57287"/>
        <dbReference type="ChEBI" id="CHEBI:57394"/>
        <dbReference type="ChEBI" id="CHEBI:134065"/>
        <dbReference type="ChEBI" id="CHEBI:350546"/>
    </reaction>
    <physiologicalReaction direction="left-to-right" evidence="7">
        <dbReference type="Rhea" id="RHEA:51401"/>
    </physiologicalReaction>
</comment>
<dbReference type="EMBL" id="BLKM01008093">
    <property type="protein sequence ID" value="GFG32439.1"/>
    <property type="molecule type" value="Genomic_DNA"/>
</dbReference>
<evidence type="ECO:0000256" key="12">
    <source>
        <dbReference type="ARBA" id="ARBA00052335"/>
    </source>
</evidence>
<comment type="catalytic activity">
    <reaction evidence="13">
        <text>serotonin + acetyl-CoA = N-acetylserotonin + CoA + H(+)</text>
        <dbReference type="Rhea" id="RHEA:25217"/>
        <dbReference type="ChEBI" id="CHEBI:15378"/>
        <dbReference type="ChEBI" id="CHEBI:17697"/>
        <dbReference type="ChEBI" id="CHEBI:57287"/>
        <dbReference type="ChEBI" id="CHEBI:57288"/>
        <dbReference type="ChEBI" id="CHEBI:350546"/>
        <dbReference type="EC" id="2.3.1.87"/>
    </reaction>
    <physiologicalReaction direction="left-to-right" evidence="13">
        <dbReference type="Rhea" id="RHEA:25218"/>
    </physiologicalReaction>
</comment>
<comment type="catalytic activity">
    <reaction evidence="11">
        <text>serotonin + hexadecanoyl-CoA = N-hexadecanoyl-serotonin + CoA + H(+)</text>
        <dbReference type="Rhea" id="RHEA:51384"/>
        <dbReference type="ChEBI" id="CHEBI:15378"/>
        <dbReference type="ChEBI" id="CHEBI:57287"/>
        <dbReference type="ChEBI" id="CHEBI:57379"/>
        <dbReference type="ChEBI" id="CHEBI:134059"/>
        <dbReference type="ChEBI" id="CHEBI:350546"/>
    </reaction>
    <physiologicalReaction direction="left-to-right" evidence="11">
        <dbReference type="Rhea" id="RHEA:51385"/>
    </physiologicalReaction>
</comment>
<dbReference type="SUPFAM" id="SSF55729">
    <property type="entry name" value="Acyl-CoA N-acyltransferases (Nat)"/>
    <property type="match status" value="1"/>
</dbReference>
<protein>
    <recommendedName>
        <fullName evidence="5">aralkylamine N-acetyltransferase</fullName>
        <ecNumber evidence="5">2.3.1.87</ecNumber>
    </recommendedName>
</protein>
<accession>A0A6L2PIR2</accession>
<comment type="catalytic activity">
    <reaction evidence="8">
        <text>serotonin + (5Z,8Z,11Z,14Z)-eicosatetraenoyl-CoA = N-[(5Z,8Z,11Z,14Z)-eicosatetraenoyl]-serotonin + CoA + H(+)</text>
        <dbReference type="Rhea" id="RHEA:51396"/>
        <dbReference type="ChEBI" id="CHEBI:15378"/>
        <dbReference type="ChEBI" id="CHEBI:57287"/>
        <dbReference type="ChEBI" id="CHEBI:57368"/>
        <dbReference type="ChEBI" id="CHEBI:132255"/>
        <dbReference type="ChEBI" id="CHEBI:350546"/>
    </reaction>
    <physiologicalReaction direction="left-to-right" evidence="8">
        <dbReference type="Rhea" id="RHEA:51397"/>
    </physiologicalReaction>
</comment>
<dbReference type="CDD" id="cd04301">
    <property type="entry name" value="NAT_SF"/>
    <property type="match status" value="1"/>
</dbReference>
<organism evidence="15 16">
    <name type="scientific">Coptotermes formosanus</name>
    <name type="common">Formosan subterranean termite</name>
    <dbReference type="NCBI Taxonomy" id="36987"/>
    <lineage>
        <taxon>Eukaryota</taxon>
        <taxon>Metazoa</taxon>
        <taxon>Ecdysozoa</taxon>
        <taxon>Arthropoda</taxon>
        <taxon>Hexapoda</taxon>
        <taxon>Insecta</taxon>
        <taxon>Pterygota</taxon>
        <taxon>Neoptera</taxon>
        <taxon>Polyneoptera</taxon>
        <taxon>Dictyoptera</taxon>
        <taxon>Blattodea</taxon>
        <taxon>Blattoidea</taxon>
        <taxon>Termitoidae</taxon>
        <taxon>Rhinotermitidae</taxon>
        <taxon>Coptotermes</taxon>
    </lineage>
</organism>
<dbReference type="AlphaFoldDB" id="A0A6L2PIR2"/>
<dbReference type="InterPro" id="IPR016181">
    <property type="entry name" value="Acyl_CoA_acyltransferase"/>
</dbReference>
<dbReference type="GO" id="GO:0004059">
    <property type="term" value="F:aralkylamine N-acetyltransferase activity"/>
    <property type="evidence" value="ECO:0007669"/>
    <property type="project" value="UniProtKB-EC"/>
</dbReference>
<evidence type="ECO:0000256" key="4">
    <source>
        <dbReference type="ARBA" id="ARBA00038182"/>
    </source>
</evidence>
<feature type="domain" description="N-acetyltransferase" evidence="14">
    <location>
        <begin position="106"/>
        <end position="158"/>
    </location>
</feature>
<evidence type="ECO:0000256" key="11">
    <source>
        <dbReference type="ARBA" id="ARBA00052178"/>
    </source>
</evidence>
<evidence type="ECO:0000256" key="3">
    <source>
        <dbReference type="ARBA" id="ARBA00037926"/>
    </source>
</evidence>
<dbReference type="Pfam" id="PF00583">
    <property type="entry name" value="Acetyltransf_1"/>
    <property type="match status" value="1"/>
</dbReference>
<comment type="pathway">
    <text evidence="3">Aromatic compound metabolism; melatonin biosynthesis; melatonin from serotonin: step 1/2.</text>
</comment>
<name>A0A6L2PIR2_COPFO</name>
<comment type="catalytic activity">
    <reaction evidence="12">
        <text>dopamine + hexadecanoyl-CoA = N-hexadecanoyl-dopamine + CoA + H(+)</text>
        <dbReference type="Rhea" id="RHEA:51376"/>
        <dbReference type="ChEBI" id="CHEBI:15378"/>
        <dbReference type="ChEBI" id="CHEBI:57287"/>
        <dbReference type="ChEBI" id="CHEBI:57379"/>
        <dbReference type="ChEBI" id="CHEBI:59905"/>
        <dbReference type="ChEBI" id="CHEBI:134058"/>
    </reaction>
    <physiologicalReaction direction="left-to-right" evidence="12">
        <dbReference type="Rhea" id="RHEA:51377"/>
    </physiologicalReaction>
</comment>
<evidence type="ECO:0000259" key="14">
    <source>
        <dbReference type="Pfam" id="PF00583"/>
    </source>
</evidence>
<dbReference type="InParanoid" id="A0A6L2PIR2"/>
<evidence type="ECO:0000256" key="1">
    <source>
        <dbReference type="ARBA" id="ARBA00022679"/>
    </source>
</evidence>
<comment type="caution">
    <text evidence="15">The sequence shown here is derived from an EMBL/GenBank/DDBJ whole genome shotgun (WGS) entry which is preliminary data.</text>
</comment>
<evidence type="ECO:0000256" key="10">
    <source>
        <dbReference type="ARBA" id="ARBA00051823"/>
    </source>
</evidence>
<dbReference type="Proteomes" id="UP000502823">
    <property type="component" value="Unassembled WGS sequence"/>
</dbReference>
<evidence type="ECO:0000313" key="16">
    <source>
        <dbReference type="Proteomes" id="UP000502823"/>
    </source>
</evidence>
<keyword evidence="1" id="KW-0808">Transferase</keyword>
<comment type="catalytic activity">
    <reaction evidence="9">
        <text>dopamine + acetyl-CoA = N-acetyldopamine + CoA + H(+)</text>
        <dbReference type="Rhea" id="RHEA:51388"/>
        <dbReference type="ChEBI" id="CHEBI:15378"/>
        <dbReference type="ChEBI" id="CHEBI:57287"/>
        <dbReference type="ChEBI" id="CHEBI:57288"/>
        <dbReference type="ChEBI" id="CHEBI:59905"/>
        <dbReference type="ChEBI" id="CHEBI:125678"/>
    </reaction>
    <physiologicalReaction direction="left-to-right" evidence="9">
        <dbReference type="Rhea" id="RHEA:51389"/>
    </physiologicalReaction>
</comment>
<evidence type="ECO:0000313" key="15">
    <source>
        <dbReference type="EMBL" id="GFG32439.1"/>
    </source>
</evidence>